<dbReference type="EMBL" id="DF973535">
    <property type="protein sequence ID" value="GAU33741.1"/>
    <property type="molecule type" value="Genomic_DNA"/>
</dbReference>
<dbReference type="Proteomes" id="UP000242715">
    <property type="component" value="Unassembled WGS sequence"/>
</dbReference>
<protein>
    <submittedName>
        <fullName evidence="2">Uncharacterized protein</fullName>
    </submittedName>
</protein>
<organism evidence="2 3">
    <name type="scientific">Trifolium subterraneum</name>
    <name type="common">Subterranean clover</name>
    <dbReference type="NCBI Taxonomy" id="3900"/>
    <lineage>
        <taxon>Eukaryota</taxon>
        <taxon>Viridiplantae</taxon>
        <taxon>Streptophyta</taxon>
        <taxon>Embryophyta</taxon>
        <taxon>Tracheophyta</taxon>
        <taxon>Spermatophyta</taxon>
        <taxon>Magnoliopsida</taxon>
        <taxon>eudicotyledons</taxon>
        <taxon>Gunneridae</taxon>
        <taxon>Pentapetalae</taxon>
        <taxon>rosids</taxon>
        <taxon>fabids</taxon>
        <taxon>Fabales</taxon>
        <taxon>Fabaceae</taxon>
        <taxon>Papilionoideae</taxon>
        <taxon>50 kb inversion clade</taxon>
        <taxon>NPAAA clade</taxon>
        <taxon>Hologalegina</taxon>
        <taxon>IRL clade</taxon>
        <taxon>Trifolieae</taxon>
        <taxon>Trifolium</taxon>
    </lineage>
</organism>
<accession>A0A2Z6MQT7</accession>
<feature type="region of interest" description="Disordered" evidence="1">
    <location>
        <begin position="26"/>
        <end position="63"/>
    </location>
</feature>
<evidence type="ECO:0000313" key="3">
    <source>
        <dbReference type="Proteomes" id="UP000242715"/>
    </source>
</evidence>
<evidence type="ECO:0000256" key="1">
    <source>
        <dbReference type="SAM" id="MobiDB-lite"/>
    </source>
</evidence>
<name>A0A2Z6MQT7_TRISU</name>
<proteinExistence type="predicted"/>
<evidence type="ECO:0000313" key="2">
    <source>
        <dbReference type="EMBL" id="GAU33741.1"/>
    </source>
</evidence>
<dbReference type="AlphaFoldDB" id="A0A2Z6MQT7"/>
<reference evidence="3" key="1">
    <citation type="journal article" date="2017" name="Front. Plant Sci.">
        <title>Climate Clever Clovers: New Paradigm to Reduce the Environmental Footprint of Ruminants by Breeding Low Methanogenic Forages Utilizing Haplotype Variation.</title>
        <authorList>
            <person name="Kaur P."/>
            <person name="Appels R."/>
            <person name="Bayer P.E."/>
            <person name="Keeble-Gagnere G."/>
            <person name="Wang J."/>
            <person name="Hirakawa H."/>
            <person name="Shirasawa K."/>
            <person name="Vercoe P."/>
            <person name="Stefanova K."/>
            <person name="Durmic Z."/>
            <person name="Nichols P."/>
            <person name="Revell C."/>
            <person name="Isobe S.N."/>
            <person name="Edwards D."/>
            <person name="Erskine W."/>
        </authorList>
    </citation>
    <scope>NUCLEOTIDE SEQUENCE [LARGE SCALE GENOMIC DNA]</scope>
    <source>
        <strain evidence="3">cv. Daliak</strain>
    </source>
</reference>
<keyword evidence="3" id="KW-1185">Reference proteome</keyword>
<sequence length="150" mass="14928">MEIHIPRGLADDTPLVVRPADVSFDAEGVPTGVDDGDRFPDVPDTVDDGDGVDADRGDPTGDVVGVVADTGEPVGARAGGEVGVDTGELAGVRAGGEVVVDDGELAEGEVEGDVELLDGYGDSGDGDIPLPEGVCADDGEDDGEEVLGGV</sequence>
<gene>
    <name evidence="2" type="ORF">TSUD_52740</name>
</gene>